<feature type="region of interest" description="Disordered" evidence="6">
    <location>
        <begin position="980"/>
        <end position="1006"/>
    </location>
</feature>
<evidence type="ECO:0000256" key="3">
    <source>
        <dbReference type="ARBA" id="ARBA00022705"/>
    </source>
</evidence>
<dbReference type="SUPFAM" id="SSF54236">
    <property type="entry name" value="Ubiquitin-like"/>
    <property type="match status" value="1"/>
</dbReference>
<dbReference type="Gene3D" id="1.10.246.220">
    <property type="match status" value="1"/>
</dbReference>
<dbReference type="PANTHER" id="PTHR21717">
    <property type="entry name" value="TELOMERIC REPEAT BINDING PROTEIN"/>
    <property type="match status" value="1"/>
</dbReference>
<dbReference type="FunFam" id="3.40.5.50:FF:000001">
    <property type="entry name" value="DNA replication complex GINS protein PSF2"/>
    <property type="match status" value="1"/>
</dbReference>
<dbReference type="PROSITE" id="PS51294">
    <property type="entry name" value="HTH_MYB"/>
    <property type="match status" value="1"/>
</dbReference>
<evidence type="ECO:0000259" key="8">
    <source>
        <dbReference type="PROSITE" id="PS50090"/>
    </source>
</evidence>
<proteinExistence type="inferred from homology"/>
<feature type="compositionally biased region" description="Polar residues" evidence="6">
    <location>
        <begin position="644"/>
        <end position="653"/>
    </location>
</feature>
<dbReference type="EMBL" id="CP136894">
    <property type="protein sequence ID" value="WOL06933.1"/>
    <property type="molecule type" value="Genomic_DNA"/>
</dbReference>
<evidence type="ECO:0000256" key="1">
    <source>
        <dbReference type="ARBA" id="ARBA00004123"/>
    </source>
</evidence>
<reference evidence="10 11" key="1">
    <citation type="submission" date="2023-10" db="EMBL/GenBank/DDBJ databases">
        <title>Chromosome-scale genome assembly provides insights into flower coloration mechanisms of Canna indica.</title>
        <authorList>
            <person name="Li C."/>
        </authorList>
    </citation>
    <scope>NUCLEOTIDE SEQUENCE [LARGE SCALE GENOMIC DNA]</scope>
    <source>
        <tissue evidence="10">Flower</tissue>
    </source>
</reference>
<evidence type="ECO:0000259" key="7">
    <source>
        <dbReference type="PROSITE" id="PS50053"/>
    </source>
</evidence>
<dbReference type="GO" id="GO:0000228">
    <property type="term" value="C:nuclear chromosome"/>
    <property type="evidence" value="ECO:0007669"/>
    <property type="project" value="UniProtKB-ARBA"/>
</dbReference>
<dbReference type="InterPro" id="IPR017930">
    <property type="entry name" value="Myb_dom"/>
</dbReference>
<evidence type="ECO:0000256" key="5">
    <source>
        <dbReference type="ARBA" id="ARBA00023242"/>
    </source>
</evidence>
<gene>
    <name evidence="10" type="ORF">Cni_G15668</name>
</gene>
<keyword evidence="5" id="KW-0539">Nucleus</keyword>
<dbReference type="InterPro" id="IPR031105">
    <property type="entry name" value="TRP_plant"/>
</dbReference>
<dbReference type="PROSITE" id="PS50090">
    <property type="entry name" value="MYB_LIKE"/>
    <property type="match status" value="1"/>
</dbReference>
<dbReference type="Pfam" id="PF05916">
    <property type="entry name" value="Sld5"/>
    <property type="match status" value="1"/>
</dbReference>
<feature type="domain" description="HTH myb-type" evidence="9">
    <location>
        <begin position="687"/>
        <end position="746"/>
    </location>
</feature>
<dbReference type="GO" id="GO:0006260">
    <property type="term" value="P:DNA replication"/>
    <property type="evidence" value="ECO:0007669"/>
    <property type="project" value="UniProtKB-KW"/>
</dbReference>
<dbReference type="Gene3D" id="3.40.5.50">
    <property type="match status" value="1"/>
</dbReference>
<comment type="similarity">
    <text evidence="2">Belongs to the GINS2/PSF2 family.</text>
</comment>
<sequence>MAFFSDSKEAMGRLSISHSLLPLPSPLNPSAVLRRQRFAPSALHGISCRSELALSFKNHLIPHPAKERNLKIRTPKKPTERSLRWTSRLRGKERVKGIRAGFNPKMLLALFCSEPLDMVSQTRLDYGSSGYEAPVVLHVRRSARGKRSARRKVEDNQMSAFDLLATVAGKLLLESENSLAKYHNCETSHTVVRTNVVKREQTEEEKSFEAFDRLSCNEDPLVPDNVLKKPSMHTFEEHSKEMSSELPFIFVKSEISHEDAIDADFTGNGSRKEVFDAFAGKHSSKRPFSTYDESHRFKDESKRLNQDEQNAPCMYSSDDHMHLDAKPILVSSDGSAEVPPCSNNIPHNISFSKRNDSMDHAVYMDDDESSSRCTHPNIVTNKASRLQRISDRRIRKLLASKFWKLGTTKLQDDAEKKPILRGKRMSYTRQRTQRSSFKERKLVDHYSVSSCDQRTYIEDMPNLCENGGIKLERNDSHPILCGEMDASTFITGQKCYGSSDNHVKLSIKSFKVPELVIDIPESATVGSLKRTVMEAVTAILGDGLRVGILLHGKKVRNDNKTLHQAGISHGDKFDSLGFTLEPNPKQGPAPMKSFEDPHFLSLGCAPEPLARIPPTAHAIVDQQVSDAIPQPSSTFHESNHDSVHSPTDISSPEKTTNSLALIVVPPMNAEALSMVPLHNKPKRTEVAQRRVRRPFSVAEVEALVLAVEKLGSGRWRDVKLCAFENAKHRTYVDLKDKWKTLVHTAKISPQQRRGEPVPQELLDRVLTAHAYCRSIHVKIHTHTREKKKIAKASPRTLTLSSMAGQSDPHLSIFSAPEVEFLAEDETIEIVPNIRMESLHMICGDFGPFFPQIASKVPLWLAVALKKRGKCSIRAPEWMSVDKLTQVLEAERESPREFQPLPFHYIEISKLLFDQYDSFHVKSLIEDIRDVRFHKVETGLETISGRTHAVKLKNLSAMEVNLVRPFMIRALQAFYKHDSPQMIQQPDTSGSRRPQVVDRGPRLYHTG</sequence>
<evidence type="ECO:0000313" key="10">
    <source>
        <dbReference type="EMBL" id="WOL06933.1"/>
    </source>
</evidence>
<evidence type="ECO:0000256" key="4">
    <source>
        <dbReference type="ARBA" id="ARBA00023125"/>
    </source>
</evidence>
<organism evidence="10 11">
    <name type="scientific">Canna indica</name>
    <name type="common">Indian-shot</name>
    <dbReference type="NCBI Taxonomy" id="4628"/>
    <lineage>
        <taxon>Eukaryota</taxon>
        <taxon>Viridiplantae</taxon>
        <taxon>Streptophyta</taxon>
        <taxon>Embryophyta</taxon>
        <taxon>Tracheophyta</taxon>
        <taxon>Spermatophyta</taxon>
        <taxon>Magnoliopsida</taxon>
        <taxon>Liliopsida</taxon>
        <taxon>Zingiberales</taxon>
        <taxon>Cannaceae</taxon>
        <taxon>Canna</taxon>
    </lineage>
</organism>
<dbReference type="CDD" id="cd17039">
    <property type="entry name" value="Ubl_ubiquitin_like"/>
    <property type="match status" value="1"/>
</dbReference>
<dbReference type="CDD" id="cd11660">
    <property type="entry name" value="SANT_TRF"/>
    <property type="match status" value="1"/>
</dbReference>
<dbReference type="Pfam" id="PF25005">
    <property type="entry name" value="PSF2_N"/>
    <property type="match status" value="1"/>
</dbReference>
<dbReference type="FunFam" id="1.20.58.1020:FF:000001">
    <property type="entry name" value="DNA replication complex GINS protein PSF2"/>
    <property type="match status" value="1"/>
</dbReference>
<dbReference type="AlphaFoldDB" id="A0AAQ3KE16"/>
<dbReference type="InterPro" id="IPR036224">
    <property type="entry name" value="GINS_bundle-like_dom_sf"/>
</dbReference>
<feature type="domain" description="Ubiquitin-like" evidence="7">
    <location>
        <begin position="503"/>
        <end position="571"/>
    </location>
</feature>
<dbReference type="SUPFAM" id="SSF158573">
    <property type="entry name" value="GINS helical bundle-like"/>
    <property type="match status" value="1"/>
</dbReference>
<dbReference type="GO" id="GO:0042162">
    <property type="term" value="F:telomeric DNA binding"/>
    <property type="evidence" value="ECO:0007669"/>
    <property type="project" value="UniProtKB-ARBA"/>
</dbReference>
<dbReference type="Pfam" id="PF23603">
    <property type="entry name" value="Ubiquitin_TPR1"/>
    <property type="match status" value="1"/>
</dbReference>
<name>A0AAQ3KE16_9LILI</name>
<dbReference type="CDD" id="cd21694">
    <property type="entry name" value="GINS_B_Psf2"/>
    <property type="match status" value="1"/>
</dbReference>
<dbReference type="CDD" id="cd11712">
    <property type="entry name" value="GINS_A_psf2"/>
    <property type="match status" value="1"/>
</dbReference>
<dbReference type="PANTHER" id="PTHR21717:SF70">
    <property type="entry name" value="TELOMERE REPEAT-BINDING PROTEIN 2-RELATED"/>
    <property type="match status" value="1"/>
</dbReference>
<keyword evidence="4" id="KW-0238">DNA-binding</keyword>
<feature type="domain" description="Myb-like" evidence="8">
    <location>
        <begin position="687"/>
        <end position="742"/>
    </location>
</feature>
<feature type="region of interest" description="Disordered" evidence="6">
    <location>
        <begin position="630"/>
        <end position="653"/>
    </location>
</feature>
<dbReference type="InterPro" id="IPR056784">
    <property type="entry name" value="PSF2_N"/>
</dbReference>
<comment type="subcellular location">
    <subcellularLocation>
        <location evidence="1">Nucleus</location>
    </subcellularLocation>
</comment>
<evidence type="ECO:0000256" key="2">
    <source>
        <dbReference type="ARBA" id="ARBA00010565"/>
    </source>
</evidence>
<dbReference type="Gene3D" id="1.20.58.1020">
    <property type="match status" value="1"/>
</dbReference>
<dbReference type="InterPro" id="IPR009057">
    <property type="entry name" value="Homeodomain-like_sf"/>
</dbReference>
<dbReference type="PROSITE" id="PS50053">
    <property type="entry name" value="UBIQUITIN_2"/>
    <property type="match status" value="1"/>
</dbReference>
<evidence type="ECO:0000256" key="6">
    <source>
        <dbReference type="SAM" id="MobiDB-lite"/>
    </source>
</evidence>
<dbReference type="InterPro" id="IPR057625">
    <property type="entry name" value="TPR1-6-like_ubiquitin"/>
</dbReference>
<protein>
    <submittedName>
        <fullName evidence="10">Telomere repeat-binding protein 2</fullName>
    </submittedName>
</protein>
<dbReference type="InterPro" id="IPR000626">
    <property type="entry name" value="Ubiquitin-like_dom"/>
</dbReference>
<keyword evidence="3" id="KW-0235">DNA replication</keyword>
<dbReference type="Proteomes" id="UP001327560">
    <property type="component" value="Chromosome 5"/>
</dbReference>
<dbReference type="InterPro" id="IPR029071">
    <property type="entry name" value="Ubiquitin-like_domsf"/>
</dbReference>
<keyword evidence="11" id="KW-1185">Reference proteome</keyword>
<dbReference type="SUPFAM" id="SSF160059">
    <property type="entry name" value="PriA/YqbF domain"/>
    <property type="match status" value="1"/>
</dbReference>
<evidence type="ECO:0000313" key="11">
    <source>
        <dbReference type="Proteomes" id="UP001327560"/>
    </source>
</evidence>
<dbReference type="SUPFAM" id="SSF46689">
    <property type="entry name" value="Homeodomain-like"/>
    <property type="match status" value="1"/>
</dbReference>
<accession>A0AAQ3KE16</accession>
<evidence type="ECO:0000259" key="9">
    <source>
        <dbReference type="PROSITE" id="PS51294"/>
    </source>
</evidence>
<feature type="compositionally biased region" description="Polar residues" evidence="6">
    <location>
        <begin position="980"/>
        <end position="991"/>
    </location>
</feature>
<dbReference type="InterPro" id="IPR021151">
    <property type="entry name" value="GINS_A"/>
</dbReference>
<dbReference type="SMART" id="SM00717">
    <property type="entry name" value="SANT"/>
    <property type="match status" value="1"/>
</dbReference>
<dbReference type="InterPro" id="IPR001005">
    <property type="entry name" value="SANT/Myb"/>
</dbReference>